<sequence length="164" mass="18518">MTLTPDPSVIAWLDQEDARTAQTIRKHGTSIEYVGGDRRRRETSFAYTIGLFGLAHPELLVFGLDPRTTALLLNDVSARVQGGRDLVVGEVLYFDGWTHRITVEPVPNPGDIVFAANRFYQRPDEHSVDVVQLTYDDRAGRFPWEEGYANAEWIQPRPGSFAAW</sequence>
<gene>
    <name evidence="1" type="ORF">ACH3VR_06820</name>
</gene>
<evidence type="ECO:0000313" key="2">
    <source>
        <dbReference type="Proteomes" id="UP001610861"/>
    </source>
</evidence>
<evidence type="ECO:0000313" key="1">
    <source>
        <dbReference type="EMBL" id="MFH8250059.1"/>
    </source>
</evidence>
<dbReference type="RefSeq" id="WP_396640002.1">
    <property type="nucleotide sequence ID" value="NZ_JBIQWL010000002.1"/>
</dbReference>
<dbReference type="EMBL" id="JBIQWL010000002">
    <property type="protein sequence ID" value="MFH8250059.1"/>
    <property type="molecule type" value="Genomic_DNA"/>
</dbReference>
<name>A0ABW7Q5C5_9MICO</name>
<reference evidence="1 2" key="1">
    <citation type="submission" date="2024-09" db="EMBL/GenBank/DDBJ databases">
        <authorList>
            <person name="Pan X."/>
        </authorList>
    </citation>
    <scope>NUCLEOTIDE SEQUENCE [LARGE SCALE GENOMIC DNA]</scope>
    <source>
        <strain evidence="1 2">B2969</strain>
    </source>
</reference>
<dbReference type="Proteomes" id="UP001610861">
    <property type="component" value="Unassembled WGS sequence"/>
</dbReference>
<protein>
    <submittedName>
        <fullName evidence="1">DUF4262 domain-containing protein</fullName>
    </submittedName>
</protein>
<keyword evidence="2" id="KW-1185">Reference proteome</keyword>
<organism evidence="1 2">
    <name type="scientific">Microbacterium alkaliflavum</name>
    <dbReference type="NCBI Taxonomy" id="3248839"/>
    <lineage>
        <taxon>Bacteria</taxon>
        <taxon>Bacillati</taxon>
        <taxon>Actinomycetota</taxon>
        <taxon>Actinomycetes</taxon>
        <taxon>Micrococcales</taxon>
        <taxon>Microbacteriaceae</taxon>
        <taxon>Microbacterium</taxon>
    </lineage>
</organism>
<dbReference type="Pfam" id="PF14081">
    <property type="entry name" value="DUF4262"/>
    <property type="match status" value="1"/>
</dbReference>
<comment type="caution">
    <text evidence="1">The sequence shown here is derived from an EMBL/GenBank/DDBJ whole genome shotgun (WGS) entry which is preliminary data.</text>
</comment>
<dbReference type="InterPro" id="IPR025358">
    <property type="entry name" value="DUF4262"/>
</dbReference>
<proteinExistence type="predicted"/>
<accession>A0ABW7Q5C5</accession>